<keyword evidence="6" id="KW-1185">Reference proteome</keyword>
<dbReference type="EMBL" id="LFCV01000048">
    <property type="protein sequence ID" value="KMJ45596.1"/>
    <property type="molecule type" value="Genomic_DNA"/>
</dbReference>
<accession>A0A0J5FTK0</accession>
<dbReference type="PANTHER" id="PTHR43792:SF8">
    <property type="entry name" value="[RIBOSOMAL PROTEIN US5]-ALANINE N-ACETYLTRANSFERASE"/>
    <property type="match status" value="1"/>
</dbReference>
<comment type="similarity">
    <text evidence="3">Belongs to the acetyltransferase family. RimJ subfamily.</text>
</comment>
<evidence type="ECO:0000256" key="3">
    <source>
        <dbReference type="ARBA" id="ARBA00038502"/>
    </source>
</evidence>
<dbReference type="GO" id="GO:0016747">
    <property type="term" value="F:acyltransferase activity, transferring groups other than amino-acyl groups"/>
    <property type="evidence" value="ECO:0007669"/>
    <property type="project" value="InterPro"/>
</dbReference>
<dbReference type="PATRIC" id="fig|880157.4.peg.1734"/>
<protein>
    <submittedName>
        <fullName evidence="5">Acetyltransferase</fullName>
    </submittedName>
</protein>
<dbReference type="Gene3D" id="3.40.630.30">
    <property type="match status" value="1"/>
</dbReference>
<dbReference type="InterPro" id="IPR000182">
    <property type="entry name" value="GNAT_dom"/>
</dbReference>
<sequence length="184" mass="21580">MAIDDLETERLLLKKLVHNDAPQIQQKFPHWDIVKYLDGSAVPWPYPADGAEYFVNKIALPAMQSGKARLWSIRIKEHPDELIGVIGLYDKQDNNRGFWLSLDYQGQGLMREACERVTDYWFHTLGQSVLRTQKASMNQRSKNISLAQGERLIRTEKKQYVSGTYNCEFWEITREEWCNRHSLF</sequence>
<dbReference type="RefSeq" id="WP_047962892.1">
    <property type="nucleotide sequence ID" value="NZ_CAWMBG010000048.1"/>
</dbReference>
<comment type="caution">
    <text evidence="5">The sequence shown here is derived from an EMBL/GenBank/DDBJ whole genome shotgun (WGS) entry which is preliminary data.</text>
</comment>
<keyword evidence="1 5" id="KW-0808">Transferase</keyword>
<dbReference type="Proteomes" id="UP000036277">
    <property type="component" value="Unassembled WGS sequence"/>
</dbReference>
<dbReference type="PANTHER" id="PTHR43792">
    <property type="entry name" value="GNAT FAMILY, PUTATIVE (AFU_ORTHOLOGUE AFUA_3G00765)-RELATED-RELATED"/>
    <property type="match status" value="1"/>
</dbReference>
<dbReference type="Pfam" id="PF13302">
    <property type="entry name" value="Acetyltransf_3"/>
    <property type="match status" value="1"/>
</dbReference>
<dbReference type="SUPFAM" id="SSF55729">
    <property type="entry name" value="Acyl-CoA N-acyltransferases (Nat)"/>
    <property type="match status" value="1"/>
</dbReference>
<dbReference type="InterPro" id="IPR016181">
    <property type="entry name" value="Acyl_CoA_acyltransferase"/>
</dbReference>
<name>A0A0J5FTK0_9GAMM</name>
<evidence type="ECO:0000313" key="5">
    <source>
        <dbReference type="EMBL" id="KMJ45596.1"/>
    </source>
</evidence>
<dbReference type="OrthoDB" id="9804153at2"/>
<evidence type="ECO:0000259" key="4">
    <source>
        <dbReference type="Pfam" id="PF13302"/>
    </source>
</evidence>
<reference evidence="5 6" key="1">
    <citation type="submission" date="2015-06" db="EMBL/GenBank/DDBJ databases">
        <title>Draft Whole-Genome Sequence of the Entomopathogenic Bacterium Xenorhabdus khoisanae.</title>
        <authorList>
            <person name="Naidoo S."/>
            <person name="Featherston J."/>
            <person name="Gray V.M."/>
        </authorList>
    </citation>
    <scope>NUCLEOTIDE SEQUENCE [LARGE SCALE GENOMIC DNA]</scope>
    <source>
        <strain evidence="5 6">MCB</strain>
    </source>
</reference>
<gene>
    <name evidence="5" type="ORF">AB204_08195</name>
</gene>
<dbReference type="InterPro" id="IPR051531">
    <property type="entry name" value="N-acetyltransferase"/>
</dbReference>
<proteinExistence type="inferred from homology"/>
<feature type="domain" description="N-acetyltransferase" evidence="4">
    <location>
        <begin position="10"/>
        <end position="145"/>
    </location>
</feature>
<evidence type="ECO:0000256" key="2">
    <source>
        <dbReference type="ARBA" id="ARBA00023315"/>
    </source>
</evidence>
<evidence type="ECO:0000256" key="1">
    <source>
        <dbReference type="ARBA" id="ARBA00022679"/>
    </source>
</evidence>
<keyword evidence="2" id="KW-0012">Acyltransferase</keyword>
<evidence type="ECO:0000313" key="6">
    <source>
        <dbReference type="Proteomes" id="UP000036277"/>
    </source>
</evidence>
<organism evidence="5 6">
    <name type="scientific">Xenorhabdus khoisanae</name>
    <dbReference type="NCBI Taxonomy" id="880157"/>
    <lineage>
        <taxon>Bacteria</taxon>
        <taxon>Pseudomonadati</taxon>
        <taxon>Pseudomonadota</taxon>
        <taxon>Gammaproteobacteria</taxon>
        <taxon>Enterobacterales</taxon>
        <taxon>Morganellaceae</taxon>
        <taxon>Xenorhabdus</taxon>
    </lineage>
</organism>
<dbReference type="AlphaFoldDB" id="A0A0J5FTK0"/>
<dbReference type="STRING" id="880157.AB204_08195"/>